<keyword evidence="4" id="KW-1185">Reference proteome</keyword>
<feature type="transmembrane region" description="Helical" evidence="2">
    <location>
        <begin position="612"/>
        <end position="631"/>
    </location>
</feature>
<evidence type="ECO:0000256" key="1">
    <source>
        <dbReference type="SAM" id="MobiDB-lite"/>
    </source>
</evidence>
<evidence type="ECO:0008006" key="5">
    <source>
        <dbReference type="Google" id="ProtNLM"/>
    </source>
</evidence>
<dbReference type="KEGG" id="dog:HP555_02115"/>
<keyword evidence="2" id="KW-0812">Transmembrane</keyword>
<gene>
    <name evidence="3" type="ORF">HP555_02115</name>
</gene>
<dbReference type="RefSeq" id="WP_199263576.1">
    <property type="nucleotide sequence ID" value="NZ_CP054140.1"/>
</dbReference>
<dbReference type="EMBL" id="CP054140">
    <property type="protein sequence ID" value="QQG64743.1"/>
    <property type="molecule type" value="Genomic_DNA"/>
</dbReference>
<reference evidence="3 4" key="1">
    <citation type="submission" date="2020-05" db="EMBL/GenBank/DDBJ databases">
        <title>Complete genome of Desulfobulbus oligotrophicus.</title>
        <authorList>
            <person name="Podar M."/>
        </authorList>
    </citation>
    <scope>NUCLEOTIDE SEQUENCE [LARGE SCALE GENOMIC DNA]</scope>
    <source>
        <strain evidence="3 4">Prop6</strain>
    </source>
</reference>
<organism evidence="3 4">
    <name type="scientific">Desulfobulbus oligotrophicus</name>
    <dbReference type="NCBI Taxonomy" id="1909699"/>
    <lineage>
        <taxon>Bacteria</taxon>
        <taxon>Pseudomonadati</taxon>
        <taxon>Thermodesulfobacteriota</taxon>
        <taxon>Desulfobulbia</taxon>
        <taxon>Desulfobulbales</taxon>
        <taxon>Desulfobulbaceae</taxon>
        <taxon>Desulfobulbus</taxon>
    </lineage>
</organism>
<name>A0A7T6APP1_9BACT</name>
<keyword evidence="2" id="KW-1133">Transmembrane helix</keyword>
<sequence>MEQVGGTPHRWRFSRLGGFDQVRLEREADVRHLHDLDQKLWAALSCPVSGLEFDTRTLTLLDSDADGQVRVQEVLAAVDWTCSMLRDLGPLLAGSSELPLSAIDNSHPEGQQLLASAKQLLSYLGKPDVEVVTMEDVADTAALLHESAFNGDGIIPVHAGEDEAMQLLIEEIMSCVGSDEDRSGLPGISQERVDLFFTAAEEYLQWWNQTATDSALQPFDEQTADAATVYFALKGKVQDYFVRCGLAAFDPGAEESLNPSAAAYETIMGHDLAGTTAELSQFPLAHIRAARPLPLSVGINPAWSATIRQFVELIVRPLFGDVEELTESQWHQIKERFAAYETWFAEKTGVEVEPLGVDRVRSIVQSSARQQLEALIDKDLQLEDQVAAIDQVVRLVHYNRDLFRLLNNFVAFRDFYAQGYKAIFQAGTLYIDGRACELCVRVENVEAHSSVANLSRTYLAYCECRRRNSGEQMFIAAAFTAGDSNNLMVGRNGVFYDTRGNDWDATIVKIVEHPISVSQAFWAPYKRVARMIAEQLEKFAAAKVEAVEGSAGAGIADAGSKVAAGGQPAAPFDVGKFAGIFAAIGLALGAIGTAIATIVGGFMALRIWEMPLALGGLMLVVSGPSMLIAFLKLRQRQLGPILDGNGWAVNTKAAINIPFGTTLTKMAELPKGSERSLIDPFAEKKTPWKRWVVLAVLLAALGLAWNKGYVQQLGHQLKPLIMGKLQTSGSKTETPAETKKAPESAPAAEKKTAPADK</sequence>
<feature type="transmembrane region" description="Helical" evidence="2">
    <location>
        <begin position="577"/>
        <end position="605"/>
    </location>
</feature>
<evidence type="ECO:0000313" key="3">
    <source>
        <dbReference type="EMBL" id="QQG64743.1"/>
    </source>
</evidence>
<protein>
    <recommendedName>
        <fullName evidence="5">EF-hand domain-containing protein</fullName>
    </recommendedName>
</protein>
<keyword evidence="2" id="KW-0472">Membrane</keyword>
<dbReference type="Proteomes" id="UP000596092">
    <property type="component" value="Chromosome"/>
</dbReference>
<evidence type="ECO:0000256" key="2">
    <source>
        <dbReference type="SAM" id="Phobius"/>
    </source>
</evidence>
<feature type="region of interest" description="Disordered" evidence="1">
    <location>
        <begin position="727"/>
        <end position="757"/>
    </location>
</feature>
<dbReference type="AlphaFoldDB" id="A0A7T6APP1"/>
<accession>A0A7T6APP1</accession>
<feature type="compositionally biased region" description="Basic and acidic residues" evidence="1">
    <location>
        <begin position="734"/>
        <end position="757"/>
    </location>
</feature>
<evidence type="ECO:0000313" key="4">
    <source>
        <dbReference type="Proteomes" id="UP000596092"/>
    </source>
</evidence>
<proteinExistence type="predicted"/>